<evidence type="ECO:0000256" key="5">
    <source>
        <dbReference type="ARBA" id="ARBA00022617"/>
    </source>
</evidence>
<keyword evidence="9 13" id="KW-1133">Transmembrane helix</keyword>
<accession>A0ABV7FCZ5</accession>
<dbReference type="InterPro" id="IPR011577">
    <property type="entry name" value="Cyt_b561_bac/Ni-Hgenase"/>
</dbReference>
<evidence type="ECO:0000256" key="11">
    <source>
        <dbReference type="ARBA" id="ARBA00023136"/>
    </source>
</evidence>
<evidence type="ECO:0000256" key="8">
    <source>
        <dbReference type="ARBA" id="ARBA00022982"/>
    </source>
</evidence>
<feature type="transmembrane region" description="Helical" evidence="13">
    <location>
        <begin position="12"/>
        <end position="31"/>
    </location>
</feature>
<dbReference type="EMBL" id="JBHRTF010000001">
    <property type="protein sequence ID" value="MFC3114079.1"/>
    <property type="molecule type" value="Genomic_DNA"/>
</dbReference>
<evidence type="ECO:0000313" key="15">
    <source>
        <dbReference type="EMBL" id="MFC3114079.1"/>
    </source>
</evidence>
<comment type="caution">
    <text evidence="15">The sequence shown here is derived from an EMBL/GenBank/DDBJ whole genome shotgun (WGS) entry which is preliminary data.</text>
</comment>
<evidence type="ECO:0000256" key="12">
    <source>
        <dbReference type="ARBA" id="ARBA00037975"/>
    </source>
</evidence>
<keyword evidence="5" id="KW-0349">Heme</keyword>
<feature type="domain" description="Cytochrome b561 bacterial/Ni-hydrogenase" evidence="14">
    <location>
        <begin position="10"/>
        <end position="179"/>
    </location>
</feature>
<dbReference type="SUPFAM" id="SSF81342">
    <property type="entry name" value="Transmembrane di-heme cytochromes"/>
    <property type="match status" value="1"/>
</dbReference>
<comment type="similarity">
    <text evidence="12">Belongs to the cytochrome b561 family.</text>
</comment>
<evidence type="ECO:0000256" key="3">
    <source>
        <dbReference type="ARBA" id="ARBA00022448"/>
    </source>
</evidence>
<keyword evidence="7" id="KW-0479">Metal-binding</keyword>
<dbReference type="Pfam" id="PF01292">
    <property type="entry name" value="Ni_hydr_CYTB"/>
    <property type="match status" value="1"/>
</dbReference>
<gene>
    <name evidence="15" type="ORF">ACFODX_00825</name>
</gene>
<evidence type="ECO:0000256" key="1">
    <source>
        <dbReference type="ARBA" id="ARBA00001970"/>
    </source>
</evidence>
<keyword evidence="4" id="KW-1003">Cell membrane</keyword>
<feature type="transmembrane region" description="Helical" evidence="13">
    <location>
        <begin position="90"/>
        <end position="113"/>
    </location>
</feature>
<feature type="transmembrane region" description="Helical" evidence="13">
    <location>
        <begin position="151"/>
        <end position="169"/>
    </location>
</feature>
<evidence type="ECO:0000256" key="2">
    <source>
        <dbReference type="ARBA" id="ARBA00004651"/>
    </source>
</evidence>
<evidence type="ECO:0000256" key="7">
    <source>
        <dbReference type="ARBA" id="ARBA00022723"/>
    </source>
</evidence>
<name>A0ABV7FCZ5_9GAMM</name>
<evidence type="ECO:0000256" key="6">
    <source>
        <dbReference type="ARBA" id="ARBA00022692"/>
    </source>
</evidence>
<dbReference type="Proteomes" id="UP001595555">
    <property type="component" value="Unassembled WGS sequence"/>
</dbReference>
<keyword evidence="16" id="KW-1185">Reference proteome</keyword>
<evidence type="ECO:0000256" key="10">
    <source>
        <dbReference type="ARBA" id="ARBA00023004"/>
    </source>
</evidence>
<evidence type="ECO:0000256" key="13">
    <source>
        <dbReference type="SAM" id="Phobius"/>
    </source>
</evidence>
<keyword evidence="10" id="KW-0408">Iron</keyword>
<keyword evidence="6 13" id="KW-0812">Transmembrane</keyword>
<feature type="transmembrane region" description="Helical" evidence="13">
    <location>
        <begin position="51"/>
        <end position="70"/>
    </location>
</feature>
<reference evidence="16" key="1">
    <citation type="journal article" date="2019" name="Int. J. Syst. Evol. Microbiol.">
        <title>The Global Catalogue of Microorganisms (GCM) 10K type strain sequencing project: providing services to taxonomists for standard genome sequencing and annotation.</title>
        <authorList>
            <consortium name="The Broad Institute Genomics Platform"/>
            <consortium name="The Broad Institute Genome Sequencing Center for Infectious Disease"/>
            <person name="Wu L."/>
            <person name="Ma J."/>
        </authorList>
    </citation>
    <scope>NUCLEOTIDE SEQUENCE [LARGE SCALE GENOMIC DNA]</scope>
    <source>
        <strain evidence="16">KCTC 52237</strain>
    </source>
</reference>
<evidence type="ECO:0000259" key="14">
    <source>
        <dbReference type="Pfam" id="PF01292"/>
    </source>
</evidence>
<keyword evidence="8" id="KW-0249">Electron transport</keyword>
<evidence type="ECO:0000256" key="4">
    <source>
        <dbReference type="ARBA" id="ARBA00022475"/>
    </source>
</evidence>
<evidence type="ECO:0000256" key="9">
    <source>
        <dbReference type="ARBA" id="ARBA00022989"/>
    </source>
</evidence>
<dbReference type="RefSeq" id="WP_378115083.1">
    <property type="nucleotide sequence ID" value="NZ_JBHRTF010000001.1"/>
</dbReference>
<dbReference type="PANTHER" id="PTHR30529">
    <property type="entry name" value="CYTOCHROME B561"/>
    <property type="match status" value="1"/>
</dbReference>
<evidence type="ECO:0000313" key="16">
    <source>
        <dbReference type="Proteomes" id="UP001595555"/>
    </source>
</evidence>
<keyword evidence="3" id="KW-0813">Transport</keyword>
<proteinExistence type="inferred from homology"/>
<organism evidence="15 16">
    <name type="scientific">Cellvibrio fontiphilus</name>
    <dbReference type="NCBI Taxonomy" id="1815559"/>
    <lineage>
        <taxon>Bacteria</taxon>
        <taxon>Pseudomonadati</taxon>
        <taxon>Pseudomonadota</taxon>
        <taxon>Gammaproteobacteria</taxon>
        <taxon>Cellvibrionales</taxon>
        <taxon>Cellvibrionaceae</taxon>
        <taxon>Cellvibrio</taxon>
    </lineage>
</organism>
<dbReference type="PANTHER" id="PTHR30529:SF3">
    <property type="entry name" value="CYTOCHROME B561 HOMOLOG 1"/>
    <property type="match status" value="1"/>
</dbReference>
<comment type="cofactor">
    <cofactor evidence="1">
        <name>heme b</name>
        <dbReference type="ChEBI" id="CHEBI:60344"/>
    </cofactor>
</comment>
<protein>
    <submittedName>
        <fullName evidence="15">Cytochrome b</fullName>
    </submittedName>
</protein>
<sequence length="184" mass="20678">MNSLTPNTNRYSTLLIALHWFMFVLLVAVFVTIEIRGQFPRGSEPRDLVKALHFMLGISVLLLVVVRLALRLSSKTPAILPAPKLWENLLAKLVHISLYAFMIFMPIAGWVILSAEGHGVPFFGVELPPLVDKNPGLAEQVEDLHKQVGTIGYYLIALHVVAALFHHYVKRDNTLLRMSPFKSK</sequence>
<dbReference type="Gene3D" id="1.20.950.20">
    <property type="entry name" value="Transmembrane di-heme cytochromes, Chain C"/>
    <property type="match status" value="1"/>
</dbReference>
<comment type="subcellular location">
    <subcellularLocation>
        <location evidence="2">Cell membrane</location>
        <topology evidence="2">Multi-pass membrane protein</topology>
    </subcellularLocation>
</comment>
<keyword evidence="11 13" id="KW-0472">Membrane</keyword>
<dbReference type="InterPro" id="IPR016174">
    <property type="entry name" value="Di-haem_cyt_TM"/>
</dbReference>
<dbReference type="InterPro" id="IPR052168">
    <property type="entry name" value="Cytochrome_b561_oxidase"/>
</dbReference>